<feature type="region of interest" description="Disordered" evidence="3">
    <location>
        <begin position="140"/>
        <end position="177"/>
    </location>
</feature>
<name>A0A4V3HU65_COLTR</name>
<gene>
    <name evidence="5" type="ORF">CTRI78_v009508</name>
</gene>
<dbReference type="CDD" id="cd00067">
    <property type="entry name" value="GAL4"/>
    <property type="match status" value="1"/>
</dbReference>
<evidence type="ECO:0000259" key="4">
    <source>
        <dbReference type="PROSITE" id="PS50048"/>
    </source>
</evidence>
<feature type="domain" description="Zn(2)-C6 fungal-type" evidence="4">
    <location>
        <begin position="26"/>
        <end position="55"/>
    </location>
</feature>
<comment type="caution">
    <text evidence="5">The sequence shown here is derived from an EMBL/GenBank/DDBJ whole genome shotgun (WGS) entry which is preliminary data.</text>
</comment>
<keyword evidence="1" id="KW-0479">Metal-binding</keyword>
<sequence length="704" mass="77992">MQESIEVDMGAGESRDNSPPARHKLSCDSCRIRKVGCDRQSPCTRCQRMNTKCTYALGYKPRPKKERRPGPVGQLEDKIDDIAEKLQALCVMFERSNAAQVGQVDGYNSLDCHDVSSLRSLGRKKDVEFGSFTAPSLKKAVSSDSTTSSDHEPTSIVRNASGLASPRRAVRRSSPSADDINSWPLPPIEYTLDCLRVARENSLLRFFWMTQFESIGQVNEQLLGVYSLNRPPSNAESVITSVGLHWLFSQCSQMAGDRETEASYSAEAERCRESVDAVLAQLPLHLPTNINYILALSMAVRLLFHYQPLVQPAEDVHVFTDRVLMSQALGLHRLASQTGHEFDLNVRRKTKLFWSVFVLEKNLSLQLGQSSTLRDHDIAVPLKHVRTGHHVGGSLCIISPKCLRVSHMEGRVYDDIYSPESLLHSPLARNSRARILISELKTIVDDTSSAEVEFLHDRRRLLGDGVDDLLTCCEKACSFSLMCLVYRSTSANAGYFSRDTVATAREAIAEHIRCMDLVGSRDALLFNKCITWSLVSSTCVPFFVILGHAIQTASDVDFSLLGSLVHSWEANCGCSTSAARLLKMFKPIYVAACRYMELGLHPCPDVGNISLETIYRETISRADASQWFDLSASLKLLVPPEPVVLGDGTEFRSDCDTANGHLGNMGALADPSSDAARLHASDLGDWFMHSRYMCLMDGVGEGQR</sequence>
<dbReference type="EMBL" id="RYZW01000133">
    <property type="protein sequence ID" value="TDZ41565.1"/>
    <property type="molecule type" value="Genomic_DNA"/>
</dbReference>
<dbReference type="STRING" id="5466.A0A4V3HU65"/>
<dbReference type="InterPro" id="IPR001138">
    <property type="entry name" value="Zn2Cys6_DnaBD"/>
</dbReference>
<dbReference type="PROSITE" id="PS50048">
    <property type="entry name" value="ZN2_CY6_FUNGAL_2"/>
    <property type="match status" value="1"/>
</dbReference>
<dbReference type="PANTHER" id="PTHR46910:SF5">
    <property type="entry name" value="ZN(II)2CYS6 TRANSCRIPTION FACTOR (EUROFUNG)"/>
    <property type="match status" value="1"/>
</dbReference>
<dbReference type="CDD" id="cd12148">
    <property type="entry name" value="fungal_TF_MHR"/>
    <property type="match status" value="1"/>
</dbReference>
<protein>
    <submittedName>
        <fullName evidence="5">Putative transcriptional regulatory protein</fullName>
    </submittedName>
</protein>
<accession>A0A4V3HU65</accession>
<dbReference type="GO" id="GO:0006351">
    <property type="term" value="P:DNA-templated transcription"/>
    <property type="evidence" value="ECO:0007669"/>
    <property type="project" value="InterPro"/>
</dbReference>
<dbReference type="SUPFAM" id="SSF57701">
    <property type="entry name" value="Zn2/Cys6 DNA-binding domain"/>
    <property type="match status" value="1"/>
</dbReference>
<dbReference type="GO" id="GO:0000981">
    <property type="term" value="F:DNA-binding transcription factor activity, RNA polymerase II-specific"/>
    <property type="evidence" value="ECO:0007669"/>
    <property type="project" value="InterPro"/>
</dbReference>
<proteinExistence type="predicted"/>
<dbReference type="Proteomes" id="UP000295703">
    <property type="component" value="Unassembled WGS sequence"/>
</dbReference>
<evidence type="ECO:0000256" key="1">
    <source>
        <dbReference type="ARBA" id="ARBA00022723"/>
    </source>
</evidence>
<dbReference type="SMART" id="SM00066">
    <property type="entry name" value="GAL4"/>
    <property type="match status" value="1"/>
</dbReference>
<evidence type="ECO:0000313" key="6">
    <source>
        <dbReference type="Proteomes" id="UP000295703"/>
    </source>
</evidence>
<dbReference type="AlphaFoldDB" id="A0A4V3HU65"/>
<dbReference type="Pfam" id="PF00172">
    <property type="entry name" value="Zn_clus"/>
    <property type="match status" value="1"/>
</dbReference>
<dbReference type="GO" id="GO:0008270">
    <property type="term" value="F:zinc ion binding"/>
    <property type="evidence" value="ECO:0007669"/>
    <property type="project" value="InterPro"/>
</dbReference>
<keyword evidence="2" id="KW-0539">Nucleus</keyword>
<dbReference type="Gene3D" id="4.10.240.10">
    <property type="entry name" value="Zn(2)-C6 fungal-type DNA-binding domain"/>
    <property type="match status" value="1"/>
</dbReference>
<dbReference type="InterPro" id="IPR036864">
    <property type="entry name" value="Zn2-C6_fun-type_DNA-bd_sf"/>
</dbReference>
<keyword evidence="6" id="KW-1185">Reference proteome</keyword>
<evidence type="ECO:0000313" key="5">
    <source>
        <dbReference type="EMBL" id="TDZ41565.1"/>
    </source>
</evidence>
<reference evidence="5 6" key="1">
    <citation type="submission" date="2018-12" db="EMBL/GenBank/DDBJ databases">
        <title>Genome sequence and assembly of Colletotrichum trifolii.</title>
        <authorList>
            <person name="Gan P."/>
            <person name="Shirasu K."/>
        </authorList>
    </citation>
    <scope>NUCLEOTIDE SEQUENCE [LARGE SCALE GENOMIC DNA]</scope>
    <source>
        <strain evidence="5 6">543-2</strain>
    </source>
</reference>
<organism evidence="5 6">
    <name type="scientific">Colletotrichum trifolii</name>
    <dbReference type="NCBI Taxonomy" id="5466"/>
    <lineage>
        <taxon>Eukaryota</taxon>
        <taxon>Fungi</taxon>
        <taxon>Dikarya</taxon>
        <taxon>Ascomycota</taxon>
        <taxon>Pezizomycotina</taxon>
        <taxon>Sordariomycetes</taxon>
        <taxon>Hypocreomycetidae</taxon>
        <taxon>Glomerellales</taxon>
        <taxon>Glomerellaceae</taxon>
        <taxon>Colletotrichum</taxon>
        <taxon>Colletotrichum orbiculare species complex</taxon>
    </lineage>
</organism>
<dbReference type="GO" id="GO:0003677">
    <property type="term" value="F:DNA binding"/>
    <property type="evidence" value="ECO:0007669"/>
    <property type="project" value="InterPro"/>
</dbReference>
<dbReference type="InterPro" id="IPR050987">
    <property type="entry name" value="AtrR-like"/>
</dbReference>
<dbReference type="Pfam" id="PF04082">
    <property type="entry name" value="Fungal_trans"/>
    <property type="match status" value="1"/>
</dbReference>
<dbReference type="PANTHER" id="PTHR46910">
    <property type="entry name" value="TRANSCRIPTION FACTOR PDR1"/>
    <property type="match status" value="1"/>
</dbReference>
<dbReference type="PROSITE" id="PS00463">
    <property type="entry name" value="ZN2_CY6_FUNGAL_1"/>
    <property type="match status" value="1"/>
</dbReference>
<feature type="region of interest" description="Disordered" evidence="3">
    <location>
        <begin position="1"/>
        <end position="24"/>
    </location>
</feature>
<evidence type="ECO:0000256" key="2">
    <source>
        <dbReference type="ARBA" id="ARBA00023242"/>
    </source>
</evidence>
<dbReference type="InterPro" id="IPR007219">
    <property type="entry name" value="XnlR_reg_dom"/>
</dbReference>
<feature type="compositionally biased region" description="Low complexity" evidence="3">
    <location>
        <begin position="164"/>
        <end position="177"/>
    </location>
</feature>
<evidence type="ECO:0000256" key="3">
    <source>
        <dbReference type="SAM" id="MobiDB-lite"/>
    </source>
</evidence>